<dbReference type="InterPro" id="IPR049560">
    <property type="entry name" value="MeTrfase_RsmB-F_NOP2_cat"/>
</dbReference>
<evidence type="ECO:0000256" key="1">
    <source>
        <dbReference type="ARBA" id="ARBA00022603"/>
    </source>
</evidence>
<evidence type="ECO:0000256" key="4">
    <source>
        <dbReference type="ARBA" id="ARBA00022884"/>
    </source>
</evidence>
<evidence type="ECO:0000256" key="5">
    <source>
        <dbReference type="PROSITE-ProRule" id="PRU01023"/>
    </source>
</evidence>
<dbReference type="PROSITE" id="PS51686">
    <property type="entry name" value="SAM_MT_RSMB_NOP"/>
    <property type="match status" value="1"/>
</dbReference>
<dbReference type="Gene3D" id="3.40.50.150">
    <property type="entry name" value="Vaccinia Virus protein VP39"/>
    <property type="match status" value="1"/>
</dbReference>
<dbReference type="STRING" id="1335048.AKL17_4191"/>
<organism evidence="7 8">
    <name type="scientific">Frigidibacter mobilis</name>
    <dbReference type="NCBI Taxonomy" id="1335048"/>
    <lineage>
        <taxon>Bacteria</taxon>
        <taxon>Pseudomonadati</taxon>
        <taxon>Pseudomonadota</taxon>
        <taxon>Alphaproteobacteria</taxon>
        <taxon>Rhodobacterales</taxon>
        <taxon>Paracoccaceae</taxon>
        <taxon>Frigidibacter</taxon>
    </lineage>
</organism>
<protein>
    <submittedName>
        <fullName evidence="7">Ribosomal RNA small subunit methyltransferase B</fullName>
    </submittedName>
</protein>
<gene>
    <name evidence="7" type="ORF">AKL17_4191</name>
</gene>
<dbReference type="KEGG" id="daa:AKL17_4191"/>
<keyword evidence="2 5" id="KW-0808">Transferase</keyword>
<comment type="similarity">
    <text evidence="5">Belongs to the class I-like SAM-binding methyltransferase superfamily. RsmB/NOP family.</text>
</comment>
<feature type="binding site" evidence="5">
    <location>
        <position position="103"/>
    </location>
    <ligand>
        <name>S-adenosyl-L-methionine</name>
        <dbReference type="ChEBI" id="CHEBI:59789"/>
    </ligand>
</feature>
<dbReference type="EMBL" id="CP012661">
    <property type="protein sequence ID" value="AMY71406.1"/>
    <property type="molecule type" value="Genomic_DNA"/>
</dbReference>
<evidence type="ECO:0000313" key="7">
    <source>
        <dbReference type="EMBL" id="AMY71406.1"/>
    </source>
</evidence>
<evidence type="ECO:0000313" key="8">
    <source>
        <dbReference type="Proteomes" id="UP000076128"/>
    </source>
</evidence>
<dbReference type="InterPro" id="IPR023267">
    <property type="entry name" value="RCMT"/>
</dbReference>
<keyword evidence="3 5" id="KW-0949">S-adenosyl-L-methionine</keyword>
<evidence type="ECO:0000256" key="2">
    <source>
        <dbReference type="ARBA" id="ARBA00022679"/>
    </source>
</evidence>
<reference evidence="7 8" key="1">
    <citation type="submission" date="2015-09" db="EMBL/GenBank/DDBJ databases">
        <title>Complete genome sequence of Defluviimonas alba cai42t isolated from an oilfield in Xinjiang.</title>
        <authorList>
            <person name="Geng S."/>
            <person name="Pan X."/>
            <person name="Wu X."/>
        </authorList>
    </citation>
    <scope>NUCLEOTIDE SEQUENCE [LARGE SCALE GENOMIC DNA]</scope>
    <source>
        <strain evidence="8">cai42</strain>
    </source>
</reference>
<keyword evidence="8" id="KW-1185">Reference proteome</keyword>
<keyword evidence="1 5" id="KW-0489">Methyltransferase</keyword>
<dbReference type="InterPro" id="IPR029063">
    <property type="entry name" value="SAM-dependent_MTases_sf"/>
</dbReference>
<feature type="binding site" evidence="5">
    <location>
        <position position="145"/>
    </location>
    <ligand>
        <name>S-adenosyl-L-methionine</name>
        <dbReference type="ChEBI" id="CHEBI:59789"/>
    </ligand>
</feature>
<proteinExistence type="inferred from homology"/>
<feature type="binding site" evidence="5">
    <location>
        <position position="129"/>
    </location>
    <ligand>
        <name>S-adenosyl-L-methionine</name>
        <dbReference type="ChEBI" id="CHEBI:59789"/>
    </ligand>
</feature>
<name>A0A159Z7J7_9RHOB</name>
<dbReference type="GO" id="GO:0008173">
    <property type="term" value="F:RNA methyltransferase activity"/>
    <property type="evidence" value="ECO:0007669"/>
    <property type="project" value="InterPro"/>
</dbReference>
<dbReference type="PANTHER" id="PTHR22807:SF61">
    <property type="entry name" value="NOL1_NOP2_SUN FAMILY PROTEIN _ ANTITERMINATION NUSB DOMAIN-CONTAINING PROTEIN"/>
    <property type="match status" value="1"/>
</dbReference>
<keyword evidence="4 5" id="KW-0694">RNA-binding</keyword>
<dbReference type="AlphaFoldDB" id="A0A159Z7J7"/>
<dbReference type="GO" id="GO:0003723">
    <property type="term" value="F:RNA binding"/>
    <property type="evidence" value="ECO:0007669"/>
    <property type="project" value="UniProtKB-UniRule"/>
</dbReference>
<dbReference type="CDD" id="cd02440">
    <property type="entry name" value="AdoMet_MTases"/>
    <property type="match status" value="1"/>
</dbReference>
<sequence>MEATHLAGAPLDLTPKDGDAGALAARLGGEVMPGGSVRLTAAGQVSELGGYASGDWWVQDAAAAMPARLLAAQPGERVADLCAAPGGKTLQMAAAGAEVTALDISQGRMDRVAENLGRCGLAANLVVADALDWQPAVLLDAVLLDAPCSATGTIRRHPDLPHAKGGYGLRELFALQAQMLDHALTLLRPGGRLVFCTCSLLPEEGEHQIAHLRDRYPEVIADTAATDLPWIAPEWRAGDGMLRLRPDFWADRGGIDGFFIACLRLPG</sequence>
<evidence type="ECO:0000259" key="6">
    <source>
        <dbReference type="PROSITE" id="PS51686"/>
    </source>
</evidence>
<accession>A0A159Z7J7</accession>
<feature type="binding site" evidence="5">
    <location>
        <begin position="82"/>
        <end position="88"/>
    </location>
    <ligand>
        <name>S-adenosyl-L-methionine</name>
        <dbReference type="ChEBI" id="CHEBI:59789"/>
    </ligand>
</feature>
<dbReference type="InterPro" id="IPR001678">
    <property type="entry name" value="MeTrfase_RsmB-F_NOP2_dom"/>
</dbReference>
<feature type="active site" description="Nucleophile" evidence="5">
    <location>
        <position position="198"/>
    </location>
</feature>
<evidence type="ECO:0000256" key="3">
    <source>
        <dbReference type="ARBA" id="ARBA00022691"/>
    </source>
</evidence>
<dbReference type="Proteomes" id="UP000076128">
    <property type="component" value="Chromosome"/>
</dbReference>
<dbReference type="PANTHER" id="PTHR22807">
    <property type="entry name" value="NOP2 YEAST -RELATED NOL1/NOP2/FMU SUN DOMAIN-CONTAINING"/>
    <property type="match status" value="1"/>
</dbReference>
<dbReference type="Pfam" id="PF01189">
    <property type="entry name" value="Methyltr_RsmB-F"/>
    <property type="match status" value="1"/>
</dbReference>
<dbReference type="PATRIC" id="fig|1335048.3.peg.4359"/>
<feature type="domain" description="SAM-dependent MTase RsmB/NOP-type" evidence="6">
    <location>
        <begin position="1"/>
        <end position="266"/>
    </location>
</feature>
<dbReference type="PRINTS" id="PR02008">
    <property type="entry name" value="RCMTFAMILY"/>
</dbReference>
<dbReference type="SUPFAM" id="SSF53335">
    <property type="entry name" value="S-adenosyl-L-methionine-dependent methyltransferases"/>
    <property type="match status" value="1"/>
</dbReference>
<dbReference type="GO" id="GO:0001510">
    <property type="term" value="P:RNA methylation"/>
    <property type="evidence" value="ECO:0007669"/>
    <property type="project" value="InterPro"/>
</dbReference>